<protein>
    <submittedName>
        <fullName evidence="3">Predicted protein</fullName>
    </submittedName>
</protein>
<sequence>MAIPRHLQYDTSEAVYQDEWVAYVYSPGLEYSQRSVGRGSIITHLGWVLGMGVKIMNRHERATMHWTYHDRATLEDDFEVIHSREIGVNWHSNVIETPCSPQRGCTALLEGDSGAPTDDIQLGLDPSSEGFEEEVEADIVTEPLPQKKRRVKSKLSWEGRGNFRKVKTCPDCALRGIEVAGAPEFRSLDCFMPDLRHRLNPFHIIERWAETRPCDALFLSVAMPTFAFFTRMAFMTLPLITATTCSTFMLLRLLHHLTLTSKASTYDFYRALEKETNNTGVSVPKSRYRQLLRTILQFRHLKMLKRGGVAHNVDVAKDPLGIESVKPGALAVLCPHCPYPGINLPEGWEKAPDDSKFLYYIFYCMDANFRLKNQLVSSYASDPGLRIGMAYMVPRRGYEEYVLSRASDADISTCVGFAALAKANTKFAKGLRYTGIPAFHKPAHGQARHQEYSCKLSPGMDMTDGKCPERIWAAHNMLGNAMKTQGPGSCHDVIDDHLGFWNWCKYTSMVGQSAISEEGEEPIHNWGKNLTEAQIRKDLADEEEDRLDKGLESPNVMNMSSFVILGLELEESQCRIREMAKSKAATGTSRQESSLTELRNVLRAKIRTWERLRDVYMPGVHSLQVLQDQHPTSTVRSQEFRPPSATNHPEDIDLWLPSTLSAASWASICPPWLSSIEEKLRVAQCNDSLDNIHQILRIKARMVLFKHKHVRGQREGMRSQAVIDRIHASARVAVERYRHARLAKMSLSGPGDWEKGLCPLLDSDIRAYQDLNKMKEYVGQKGMNEVESDEEGGDRVQPPNFRRRKDGTGETRRTLSWIWVVEGFRVSEDSADDNILWSEWAKSHARAKRTTEDVLLLCEEMRRTGEFLAWKARWWEGKANARRCTDKSLAEGLCGYALEQAALQKTLRASFQAMWKGPLEDVKEEGSQEEEEDLEVDEDCMDVDEGEGDEERDVDSEDDAPGTNEDYEEDTDGEES</sequence>
<dbReference type="Pfam" id="PF18758">
    <property type="entry name" value="KDZ"/>
    <property type="match status" value="1"/>
</dbReference>
<evidence type="ECO:0000256" key="1">
    <source>
        <dbReference type="SAM" id="MobiDB-lite"/>
    </source>
</evidence>
<keyword evidence="4" id="KW-1185">Reference proteome</keyword>
<dbReference type="InParanoid" id="B0DJ80"/>
<proteinExistence type="predicted"/>
<gene>
    <name evidence="3" type="ORF">LACBIDRAFT_329781</name>
</gene>
<accession>B0DJ80</accession>
<feature type="region of interest" description="Disordered" evidence="1">
    <location>
        <begin position="783"/>
        <end position="808"/>
    </location>
</feature>
<dbReference type="Pfam" id="PF18803">
    <property type="entry name" value="CxC2"/>
    <property type="match status" value="1"/>
</dbReference>
<reference evidence="3 4" key="1">
    <citation type="journal article" date="2008" name="Nature">
        <title>The genome of Laccaria bicolor provides insights into mycorrhizal symbiosis.</title>
        <authorList>
            <person name="Martin F."/>
            <person name="Aerts A."/>
            <person name="Ahren D."/>
            <person name="Brun A."/>
            <person name="Danchin E.G.J."/>
            <person name="Duchaussoy F."/>
            <person name="Gibon J."/>
            <person name="Kohler A."/>
            <person name="Lindquist E."/>
            <person name="Pereda V."/>
            <person name="Salamov A."/>
            <person name="Shapiro H.J."/>
            <person name="Wuyts J."/>
            <person name="Blaudez D."/>
            <person name="Buee M."/>
            <person name="Brokstein P."/>
            <person name="Canbaeck B."/>
            <person name="Cohen D."/>
            <person name="Courty P.E."/>
            <person name="Coutinho P.M."/>
            <person name="Delaruelle C."/>
            <person name="Detter J.C."/>
            <person name="Deveau A."/>
            <person name="DiFazio S."/>
            <person name="Duplessis S."/>
            <person name="Fraissinet-Tachet L."/>
            <person name="Lucic E."/>
            <person name="Frey-Klett P."/>
            <person name="Fourrey C."/>
            <person name="Feussner I."/>
            <person name="Gay G."/>
            <person name="Grimwood J."/>
            <person name="Hoegger P.J."/>
            <person name="Jain P."/>
            <person name="Kilaru S."/>
            <person name="Labbe J."/>
            <person name="Lin Y.C."/>
            <person name="Legue V."/>
            <person name="Le Tacon F."/>
            <person name="Marmeisse R."/>
            <person name="Melayah D."/>
            <person name="Montanini B."/>
            <person name="Muratet M."/>
            <person name="Nehls U."/>
            <person name="Niculita-Hirzel H."/>
            <person name="Oudot-Le Secq M.P."/>
            <person name="Peter M."/>
            <person name="Quesneville H."/>
            <person name="Rajashekar B."/>
            <person name="Reich M."/>
            <person name="Rouhier N."/>
            <person name="Schmutz J."/>
            <person name="Yin T."/>
            <person name="Chalot M."/>
            <person name="Henrissat B."/>
            <person name="Kuees U."/>
            <person name="Lucas S."/>
            <person name="Van de Peer Y."/>
            <person name="Podila G.K."/>
            <person name="Polle A."/>
            <person name="Pukkila P.J."/>
            <person name="Richardson P.M."/>
            <person name="Rouze P."/>
            <person name="Sanders I.R."/>
            <person name="Stajich J.E."/>
            <person name="Tunlid A."/>
            <person name="Tuskan G."/>
            <person name="Grigoriev I.V."/>
        </authorList>
    </citation>
    <scope>NUCLEOTIDE SEQUENCE [LARGE SCALE GENOMIC DNA]</scope>
    <source>
        <strain evidence="4">S238N-H82 / ATCC MYA-4686</strain>
    </source>
</reference>
<dbReference type="InterPro" id="IPR040521">
    <property type="entry name" value="KDZ"/>
</dbReference>
<feature type="region of interest" description="Disordered" evidence="1">
    <location>
        <begin position="921"/>
        <end position="976"/>
    </location>
</feature>
<dbReference type="KEGG" id="lbc:LACBIDRAFT_329781"/>
<feature type="domain" description="CxC2-like cysteine cluster KDZ transposase-associated" evidence="2">
    <location>
        <begin position="241"/>
        <end position="280"/>
    </location>
</feature>
<dbReference type="InterPro" id="IPR041457">
    <property type="entry name" value="CxC2_KDZ-assoc"/>
</dbReference>
<dbReference type="HOGENOM" id="CLU_003703_13_0_1"/>
<feature type="compositionally biased region" description="Acidic residues" evidence="1">
    <location>
        <begin position="927"/>
        <end position="976"/>
    </location>
</feature>
<dbReference type="EMBL" id="DS547113">
    <property type="protein sequence ID" value="EDR05358.1"/>
    <property type="molecule type" value="Genomic_DNA"/>
</dbReference>
<dbReference type="Proteomes" id="UP000001194">
    <property type="component" value="Unassembled WGS sequence"/>
</dbReference>
<dbReference type="OrthoDB" id="2682806at2759"/>
<evidence type="ECO:0000313" key="4">
    <source>
        <dbReference type="Proteomes" id="UP000001194"/>
    </source>
</evidence>
<dbReference type="AlphaFoldDB" id="B0DJ80"/>
<name>B0DJ80_LACBS</name>
<dbReference type="GeneID" id="6079583"/>
<dbReference type="RefSeq" id="XP_001883916.1">
    <property type="nucleotide sequence ID" value="XM_001883881.1"/>
</dbReference>
<organism evidence="4">
    <name type="scientific">Laccaria bicolor (strain S238N-H82 / ATCC MYA-4686)</name>
    <name type="common">Bicoloured deceiver</name>
    <name type="synonym">Laccaria laccata var. bicolor</name>
    <dbReference type="NCBI Taxonomy" id="486041"/>
    <lineage>
        <taxon>Eukaryota</taxon>
        <taxon>Fungi</taxon>
        <taxon>Dikarya</taxon>
        <taxon>Basidiomycota</taxon>
        <taxon>Agaricomycotina</taxon>
        <taxon>Agaricomycetes</taxon>
        <taxon>Agaricomycetidae</taxon>
        <taxon>Agaricales</taxon>
        <taxon>Agaricineae</taxon>
        <taxon>Hydnangiaceae</taxon>
        <taxon>Laccaria</taxon>
    </lineage>
</organism>
<evidence type="ECO:0000313" key="3">
    <source>
        <dbReference type="EMBL" id="EDR05358.1"/>
    </source>
</evidence>
<evidence type="ECO:0000259" key="2">
    <source>
        <dbReference type="Pfam" id="PF18803"/>
    </source>
</evidence>